<accession>A0A1I3CBU6</accession>
<proteinExistence type="predicted"/>
<organism evidence="1 2">
    <name type="scientific">Planctomicrobium piriforme</name>
    <dbReference type="NCBI Taxonomy" id="1576369"/>
    <lineage>
        <taxon>Bacteria</taxon>
        <taxon>Pseudomonadati</taxon>
        <taxon>Planctomycetota</taxon>
        <taxon>Planctomycetia</taxon>
        <taxon>Planctomycetales</taxon>
        <taxon>Planctomycetaceae</taxon>
        <taxon>Planctomicrobium</taxon>
    </lineage>
</organism>
<dbReference type="AlphaFoldDB" id="A0A1I3CBU6"/>
<dbReference type="OrthoDB" id="288750at2"/>
<dbReference type="RefSeq" id="WP_092047896.1">
    <property type="nucleotide sequence ID" value="NZ_FOQD01000002.1"/>
</dbReference>
<evidence type="ECO:0000313" key="2">
    <source>
        <dbReference type="Proteomes" id="UP000199518"/>
    </source>
</evidence>
<reference evidence="2" key="1">
    <citation type="submission" date="2016-10" db="EMBL/GenBank/DDBJ databases">
        <authorList>
            <person name="Varghese N."/>
            <person name="Submissions S."/>
        </authorList>
    </citation>
    <scope>NUCLEOTIDE SEQUENCE [LARGE SCALE GENOMIC DNA]</scope>
    <source>
        <strain evidence="2">DSM 26348</strain>
    </source>
</reference>
<dbReference type="Proteomes" id="UP000199518">
    <property type="component" value="Unassembled WGS sequence"/>
</dbReference>
<evidence type="ECO:0008006" key="3">
    <source>
        <dbReference type="Google" id="ProtNLM"/>
    </source>
</evidence>
<dbReference type="EMBL" id="FOQD01000002">
    <property type="protein sequence ID" value="SFH71776.1"/>
    <property type="molecule type" value="Genomic_DNA"/>
</dbReference>
<gene>
    <name evidence="1" type="ORF">SAMN05421753_102205</name>
</gene>
<evidence type="ECO:0000313" key="1">
    <source>
        <dbReference type="EMBL" id="SFH71776.1"/>
    </source>
</evidence>
<keyword evidence="2" id="KW-1185">Reference proteome</keyword>
<sequence length="109" mass="12119">MRVRLYEVGARSVGVVMIDEFPAGLALDPNGRLHSEQEAESICKLEDVGGQIFLKARCACSELAVNDAPLEEGPLMPGDRLFLRGHQYLVSYEQTSRNGSRPARFRIQN</sequence>
<protein>
    <recommendedName>
        <fullName evidence="3">FHA domain-containing protein</fullName>
    </recommendedName>
</protein>
<name>A0A1I3CBU6_9PLAN</name>